<evidence type="ECO:0000256" key="1">
    <source>
        <dbReference type="SAM" id="SignalP"/>
    </source>
</evidence>
<dbReference type="SUPFAM" id="SSF52833">
    <property type="entry name" value="Thioredoxin-like"/>
    <property type="match status" value="1"/>
</dbReference>
<dbReference type="InterPro" id="IPR036249">
    <property type="entry name" value="Thioredoxin-like_sf"/>
</dbReference>
<evidence type="ECO:0000313" key="2">
    <source>
        <dbReference type="EMBL" id="MBS0031668.1"/>
    </source>
</evidence>
<proteinExistence type="predicted"/>
<keyword evidence="3" id="KW-1185">Reference proteome</keyword>
<sequence length="455" mass="50593">MNRHILQQLLRTGCILILLAETAAAQTMTVITGRVADRPVKSVSLSYWYDPGISPAITQDTLLKQDSFYFRIPLTAGRQVFFYADAGGGYNFYGLIRAGDSLHIRMQGDSLFFSGGGAVVCRVMYMATREQARIAVPSLGTAAALAAGYRQQLLAGSRILAAYRDSMSRATWSMINAHVQGETAAKLVSTLWKLPAAPDSTMEERQVRFYQQEILPALPVIVPSDTTAMAIRYLGYLLQKAEADYFIQHRYECNNRAIYEWLKMRYSGRFRDKLLAHALTLGFAAGNQQEEQEWCVRDYLSAAQDEACKQAIGKLYGRSKKGISKGSTAPAFTFQDQHGRPVSLQQFSGKVVLLHFYNSTDALLSVLSEIKTCFDDNTVSFVNICCNGNTVKDLPGWLLQLDEQHADLLTQYNISKYPSLIVVGKNGKIYATRPPDPLSDHGTALTNIIYEALLQ</sequence>
<keyword evidence="1" id="KW-0732">Signal</keyword>
<evidence type="ECO:0000313" key="3">
    <source>
        <dbReference type="Proteomes" id="UP000676386"/>
    </source>
</evidence>
<dbReference type="Gene3D" id="3.40.30.10">
    <property type="entry name" value="Glutaredoxin"/>
    <property type="match status" value="1"/>
</dbReference>
<protein>
    <submittedName>
        <fullName evidence="2">Redoxin domain-containing protein</fullName>
    </submittedName>
</protein>
<feature type="chain" id="PRO_5046268482" evidence="1">
    <location>
        <begin position="26"/>
        <end position="455"/>
    </location>
</feature>
<reference evidence="2 3" key="1">
    <citation type="submission" date="2021-04" db="EMBL/GenBank/DDBJ databases">
        <title>Chitinophaga sp. nov., isolated from the rhizosphere soil.</title>
        <authorList>
            <person name="He S."/>
        </authorList>
    </citation>
    <scope>NUCLEOTIDE SEQUENCE [LARGE SCALE GENOMIC DNA]</scope>
    <source>
        <strain evidence="2 3">2R12</strain>
    </source>
</reference>
<accession>A0ABS5J8X8</accession>
<comment type="caution">
    <text evidence="2">The sequence shown here is derived from an EMBL/GenBank/DDBJ whole genome shotgun (WGS) entry which is preliminary data.</text>
</comment>
<name>A0ABS5J8X8_9BACT</name>
<dbReference type="Proteomes" id="UP000676386">
    <property type="component" value="Unassembled WGS sequence"/>
</dbReference>
<dbReference type="RefSeq" id="WP_211976831.1">
    <property type="nucleotide sequence ID" value="NZ_JAGTXB010000024.1"/>
</dbReference>
<feature type="signal peptide" evidence="1">
    <location>
        <begin position="1"/>
        <end position="25"/>
    </location>
</feature>
<gene>
    <name evidence="2" type="ORF">KE626_30335</name>
</gene>
<dbReference type="EMBL" id="JAGTXB010000024">
    <property type="protein sequence ID" value="MBS0031668.1"/>
    <property type="molecule type" value="Genomic_DNA"/>
</dbReference>
<organism evidence="2 3">
    <name type="scientific">Chitinophaga hostae</name>
    <dbReference type="NCBI Taxonomy" id="2831022"/>
    <lineage>
        <taxon>Bacteria</taxon>
        <taxon>Pseudomonadati</taxon>
        <taxon>Bacteroidota</taxon>
        <taxon>Chitinophagia</taxon>
        <taxon>Chitinophagales</taxon>
        <taxon>Chitinophagaceae</taxon>
        <taxon>Chitinophaga</taxon>
    </lineage>
</organism>